<evidence type="ECO:0000256" key="4">
    <source>
        <dbReference type="ARBA" id="ARBA00022840"/>
    </source>
</evidence>
<dbReference type="InterPro" id="IPR041627">
    <property type="entry name" value="AAA_lid_6"/>
</dbReference>
<feature type="compositionally biased region" description="Basic and acidic residues" evidence="6">
    <location>
        <begin position="1173"/>
        <end position="1182"/>
    </location>
</feature>
<dbReference type="SUPFAM" id="SSF52540">
    <property type="entry name" value="P-loop containing nucleoside triphosphate hydrolases"/>
    <property type="match status" value="4"/>
</dbReference>
<reference evidence="8 9" key="1">
    <citation type="submission" date="2023-10" db="EMBL/GenBank/DDBJ databases">
        <title>Draft genome sequence of Xylaria bambusicola isolate GMP-LS, the root and basal stem rot pathogen of sugarcane in Indonesia.</title>
        <authorList>
            <person name="Selvaraj P."/>
            <person name="Muralishankar V."/>
            <person name="Muruganantham S."/>
            <person name="Sp S."/>
            <person name="Haryani S."/>
            <person name="Lau K.J.X."/>
            <person name="Naqvi N.I."/>
        </authorList>
    </citation>
    <scope>NUCLEOTIDE SEQUENCE [LARGE SCALE GENOMIC DNA]</scope>
    <source>
        <strain evidence="8">GMP-LS</strain>
    </source>
</reference>
<dbReference type="InterPro" id="IPR027417">
    <property type="entry name" value="P-loop_NTPase"/>
</dbReference>
<keyword evidence="5" id="KW-0175">Coiled coil</keyword>
<keyword evidence="9" id="KW-1185">Reference proteome</keyword>
<proteinExistence type="inferred from homology"/>
<evidence type="ECO:0000256" key="5">
    <source>
        <dbReference type="SAM" id="Coils"/>
    </source>
</evidence>
<dbReference type="GO" id="GO:0004386">
    <property type="term" value="F:helicase activity"/>
    <property type="evidence" value="ECO:0007669"/>
    <property type="project" value="InterPro"/>
</dbReference>
<dbReference type="InterPro" id="IPR041679">
    <property type="entry name" value="DNA2/NAM7-like_C"/>
</dbReference>
<dbReference type="InterPro" id="IPR047187">
    <property type="entry name" value="SF1_C_Upf1"/>
</dbReference>
<feature type="domain" description="AAA+ ATPase" evidence="7">
    <location>
        <begin position="1616"/>
        <end position="1757"/>
    </location>
</feature>
<comment type="caution">
    <text evidence="8">The sequence shown here is derived from an EMBL/GenBank/DDBJ whole genome shotgun (WGS) entry which is preliminary data.</text>
</comment>
<organism evidence="8 9">
    <name type="scientific">Xylaria bambusicola</name>
    <dbReference type="NCBI Taxonomy" id="326684"/>
    <lineage>
        <taxon>Eukaryota</taxon>
        <taxon>Fungi</taxon>
        <taxon>Dikarya</taxon>
        <taxon>Ascomycota</taxon>
        <taxon>Pezizomycotina</taxon>
        <taxon>Sordariomycetes</taxon>
        <taxon>Xylariomycetidae</taxon>
        <taxon>Xylariales</taxon>
        <taxon>Xylariaceae</taxon>
        <taxon>Xylaria</taxon>
    </lineage>
</organism>
<keyword evidence="2" id="KW-0547">Nucleotide-binding</keyword>
<dbReference type="SMART" id="SM00382">
    <property type="entry name" value="AAA"/>
    <property type="match status" value="4"/>
</dbReference>
<dbReference type="Pfam" id="PF00004">
    <property type="entry name" value="AAA"/>
    <property type="match status" value="3"/>
</dbReference>
<feature type="domain" description="AAA+ ATPase" evidence="7">
    <location>
        <begin position="1889"/>
        <end position="2026"/>
    </location>
</feature>
<feature type="coiled-coil region" evidence="5">
    <location>
        <begin position="2233"/>
        <end position="2303"/>
    </location>
</feature>
<dbReference type="Gene3D" id="3.40.50.300">
    <property type="entry name" value="P-loop containing nucleotide triphosphate hydrolases"/>
    <property type="match status" value="5"/>
</dbReference>
<dbReference type="CDD" id="cd00009">
    <property type="entry name" value="AAA"/>
    <property type="match status" value="1"/>
</dbReference>
<feature type="compositionally biased region" description="Pro residues" evidence="6">
    <location>
        <begin position="1256"/>
        <end position="1274"/>
    </location>
</feature>
<evidence type="ECO:0000256" key="3">
    <source>
        <dbReference type="ARBA" id="ARBA00022806"/>
    </source>
</evidence>
<dbReference type="FunFam" id="1.10.8.60:FF:000160">
    <property type="entry name" value="WGS project CABT00000000 data, contig 2.55"/>
    <property type="match status" value="1"/>
</dbReference>
<feature type="region of interest" description="Disordered" evidence="6">
    <location>
        <begin position="2123"/>
        <end position="2196"/>
    </location>
</feature>
<dbReference type="InterPro" id="IPR050773">
    <property type="entry name" value="CbxX/CfxQ_RuBisCO_ESX"/>
</dbReference>
<feature type="domain" description="AAA+ ATPase" evidence="7">
    <location>
        <begin position="481"/>
        <end position="800"/>
    </location>
</feature>
<dbReference type="FunFam" id="3.40.50.300:FF:000216">
    <property type="entry name" value="Type VII secretion ATPase EccA"/>
    <property type="match status" value="3"/>
</dbReference>
<evidence type="ECO:0000256" key="6">
    <source>
        <dbReference type="SAM" id="MobiDB-lite"/>
    </source>
</evidence>
<dbReference type="Gene3D" id="1.10.8.60">
    <property type="match status" value="2"/>
</dbReference>
<dbReference type="CDD" id="cd18808">
    <property type="entry name" value="SF1_C_Upf1"/>
    <property type="match status" value="1"/>
</dbReference>
<feature type="region of interest" description="Disordered" evidence="6">
    <location>
        <begin position="1231"/>
        <end position="1275"/>
    </location>
</feature>
<accession>A0AAN7UMY8</accession>
<evidence type="ECO:0000313" key="9">
    <source>
        <dbReference type="Proteomes" id="UP001305414"/>
    </source>
</evidence>
<evidence type="ECO:0000313" key="8">
    <source>
        <dbReference type="EMBL" id="KAK5630234.1"/>
    </source>
</evidence>
<dbReference type="Pfam" id="PF13087">
    <property type="entry name" value="AAA_12"/>
    <property type="match status" value="1"/>
</dbReference>
<dbReference type="CDD" id="cd17936">
    <property type="entry name" value="EEXXEc_NFX1"/>
    <property type="match status" value="1"/>
</dbReference>
<protein>
    <recommendedName>
        <fullName evidence="7">AAA+ ATPase domain-containing protein</fullName>
    </recommendedName>
</protein>
<evidence type="ECO:0000256" key="1">
    <source>
        <dbReference type="ARBA" id="ARBA00010378"/>
    </source>
</evidence>
<sequence>MPLMSGQKSSQRAARLRLLFTDVLKGEKAIDSKNAKLFLEAVCDQSSRTLCVQKIQASEYGRAAFQAALSSSTNLSFLHESVTPVFLYLSVQEIKTLCGGMVLQQLILSFVEAKLAWDAYLSAFKCGSLDADGEEAFSWLLIELLSLPKEKATDFIPLGQDTNIIRRLQESNKQNVRSRGYRITHIIENLIGGHSTEPNGPGGRHDNDFSQINKIAIIPTADELSAKDPYLPRASETNTLAQRPNGLAYHLEGQFRLLREDMLRDMREEINIALNVQKKQRRAFSVEHLSIGGVHCDGRNPWAIKLQCMNDLQPMVKKNEQERRKFLKDNPKFLKHESLACVIADGMVVTLGTLIREEDLLVSQPPVLCLEIPGANSERALRSIKGAKVVKLMFLNTTLFSYIPILKQLSEIKELSFEDEILRWSGESVCQPPGYTLSSTMKSVLNDLLSNPSIDLQNALQLPKSTTLDKSQAACFVTGMLKRLSAIQGPPGTGKSFIGALLLKAIYEHSNEKILVLTYKNHALDQFIEDLMNLGIQKSEIVRLGSTMKAATTVRDLSMKDAAQQVKLTKEQWNMLDLMRKGAQEEGKSLEQAFLELEQQAPSKGEILDYLEFLTEGLPFFEAFQVPKREDGATYVGKKGKAIDGTFYLLDQWCRGKNAGQFQSVSQKYPGVWNIKPSERMKLLQQWKAEILRGRLEDVQMVGNNYNQYLEKIASVYMERELKVLRSKRIVACTTTAAAKYVQMLNAERPGVVLVEEAGEILESHILTALGPDTKQLILVGDHKQLRPKVNFDLSVEKGEGYDLNISLFERLILRGFPHHTLLEQHRMRPELSRFVRELTYPNLVDASRTKNRPNIKGLQDNIIFLNHTCHEEQMHNVRDWKDGASPSTKRNAYEIHMAIKCLRYLSQQDISTPTEKIVILTPYLGQLHLLRDELSKYNDPVLNDLDSHDLIRAGLKAPEAAAGKKPRMKDNFQGDESEIVIVSLTRSNNDGDIGFMSSPERLNVLLSRARNGLILIGNAETFMASRKGGPLWKRFLDMLKAQNHFYNGLPVKCEQHPTRLAMLQRPEDFDRECPDGGCKEPWSCPRSCHHRVDHSKMKCEKVVDVTCPKGHVQKRRCHEKRVSKCRQCDNEEKRAEKVLERDIELQDSRLKAQVKHDMDVAELDMKVRKLREDADDRRTAQDRAQVIKQKKRDLEVAQRLASEVTNSPSDATTPKTIASQLANSPLTTDISAKNNASANNPPPPSTQGQQATTAPTPPTSTPVTHKPPQPAVVPIPIKKSASELEWERQKRIEGASNNAIDDLMALTGLEEVKEKFLDIKAKIETVGRQGIDMKKERMGMVMLGNPGTGKTTVARIYARFLASAGALPGKEFVEITGSGLANEGTAGTKKMIDGLVKAGGGVFFIDEAYQLASGNSYGGKNVLDFILAEIEERRGTIAFIFAGYVKEMEKFFEHNPGFDSRMPHRLTFADYSDTELLTMLNAMVKRKYSGRATIENGGYGLYTKVLIKRLGRKRGAEGYGNARALENVWAQATERQASRLRKERAAGGSPDDLFFTKEDLIGPEPTGAIKDSAAWKELHSLIGLQRVKDSVKALVDAIQRNYHRELQELEPLGFSLHRVFLGSPGTGKTTVAKLYGSILADLIVVKNPSDFVGSAIGQSEENTKKILKAAAGKVLVIDEAYGLDAGGRIGSGGNKDPYKTAVIDTIVAEVQNNPGEDLCVLLLGYQEQMEEMLNNSNPGLARRFRLSDAFHFDDFNDKDLMQILNFKLKKQGITATDEAKQVAIEVLARERDRPNFGNAGAVENMISRAKELEQKRASAAGANNISPDIMFLPQDFDEDYDRTNRAELSCKELFSDIVGCERLIDQLEKYQRIAKNMKLHGKDPRTQIPFTFLFKGPPGTGKTTVARKVSQLYYDMGILASRDYIECSASDLIGQYVGQTGPKTQAKLTEGLGRVLFIDEAYRFCDGQFGQEAVNELVDCLTKPKYMGKIVVVLAGYTHQIDDLLRINPGLSSRFHEEVVFNNMEPESCLELLGREIKKQEIEIMPAINCVSPDERQQMLDIFVELSKFSSWGNGRDVKNIAKDICSDAFAGNATTGLMMNISDILQHLNKMLMSQKSRNDIRNIPADSGNLSQANGLPIRTMSPPKAHTSANSVVAKFSDGEPSPSRETETQEQSNSGGSTEFSPQRDPGVTDEVWQQLQRNIAEEKALEQARQALIASQEREYAAQKAAEEARLKEIRRLEDEKRKADEKRCREIEEQLRKEKQRIEAILEAKRDAEERLRKAQEEAEKRRREEIAIQQKIRDMGVCPVGYRWIREGAGYRCAGGTHYLSNHQLGI</sequence>
<comment type="similarity">
    <text evidence="1">Belongs to the CbxX/CfxQ family.</text>
</comment>
<dbReference type="PANTHER" id="PTHR43392:SF2">
    <property type="entry name" value="AAA-TYPE ATPASE FAMILY PROTEIN _ ANKYRIN REPEAT FAMILY PROTEIN"/>
    <property type="match status" value="1"/>
</dbReference>
<keyword evidence="4" id="KW-0067">ATP-binding</keyword>
<gene>
    <name evidence="8" type="ORF">RRF57_005949</name>
</gene>
<dbReference type="Proteomes" id="UP001305414">
    <property type="component" value="Unassembled WGS sequence"/>
</dbReference>
<dbReference type="GO" id="GO:0016887">
    <property type="term" value="F:ATP hydrolysis activity"/>
    <property type="evidence" value="ECO:0007669"/>
    <property type="project" value="InterPro"/>
</dbReference>
<dbReference type="Pfam" id="PF13086">
    <property type="entry name" value="AAA_11"/>
    <property type="match status" value="1"/>
</dbReference>
<name>A0AAN7UMY8_9PEZI</name>
<feature type="region of interest" description="Disordered" evidence="6">
    <location>
        <begin position="1173"/>
        <end position="1194"/>
    </location>
</feature>
<dbReference type="InterPro" id="IPR000641">
    <property type="entry name" value="CbxX/CfxQ"/>
</dbReference>
<dbReference type="PRINTS" id="PR00819">
    <property type="entry name" value="CBXCFQXSUPER"/>
</dbReference>
<dbReference type="EMBL" id="JAWHQM010000015">
    <property type="protein sequence ID" value="KAK5630234.1"/>
    <property type="molecule type" value="Genomic_DNA"/>
</dbReference>
<dbReference type="GO" id="GO:0005524">
    <property type="term" value="F:ATP binding"/>
    <property type="evidence" value="ECO:0007669"/>
    <property type="project" value="UniProtKB-KW"/>
</dbReference>
<dbReference type="Pfam" id="PF17866">
    <property type="entry name" value="AAA_lid_6"/>
    <property type="match status" value="1"/>
</dbReference>
<keyword evidence="3" id="KW-0347">Helicase</keyword>
<feature type="compositionally biased region" description="Polar residues" evidence="6">
    <location>
        <begin position="2174"/>
        <end position="2186"/>
    </location>
</feature>
<dbReference type="PANTHER" id="PTHR43392">
    <property type="entry name" value="AAA-TYPE ATPASE FAMILY PROTEIN / ANKYRIN REPEAT FAMILY PROTEIN"/>
    <property type="match status" value="1"/>
</dbReference>
<evidence type="ECO:0000256" key="2">
    <source>
        <dbReference type="ARBA" id="ARBA00022741"/>
    </source>
</evidence>
<dbReference type="InterPro" id="IPR003593">
    <property type="entry name" value="AAA+_ATPase"/>
</dbReference>
<keyword evidence="3" id="KW-0378">Hydrolase</keyword>
<dbReference type="InterPro" id="IPR041677">
    <property type="entry name" value="DNA2/NAM7_AAA_11"/>
</dbReference>
<feature type="domain" description="AAA+ ATPase" evidence="7">
    <location>
        <begin position="1337"/>
        <end position="1469"/>
    </location>
</feature>
<evidence type="ECO:0000259" key="7">
    <source>
        <dbReference type="SMART" id="SM00382"/>
    </source>
</evidence>
<dbReference type="FunFam" id="3.40.50.300:FF:001660">
    <property type="entry name" value="NF-X1 finger and helicase protein, putative"/>
    <property type="match status" value="1"/>
</dbReference>
<dbReference type="InterPro" id="IPR003959">
    <property type="entry name" value="ATPase_AAA_core"/>
</dbReference>